<accession>A0A450YTK7</accession>
<dbReference type="PANTHER" id="PTHR34047:SF8">
    <property type="entry name" value="PROTEIN YKFC"/>
    <property type="match status" value="1"/>
</dbReference>
<evidence type="ECO:0000256" key="2">
    <source>
        <dbReference type="SAM" id="MobiDB-lite"/>
    </source>
</evidence>
<dbReference type="AlphaFoldDB" id="A0A450YTK7"/>
<dbReference type="PANTHER" id="PTHR34047">
    <property type="entry name" value="NUCLEAR INTRON MATURASE 1, MITOCHONDRIAL-RELATED"/>
    <property type="match status" value="1"/>
</dbReference>
<dbReference type="EMBL" id="CAADFR010000199">
    <property type="protein sequence ID" value="VFK44881.1"/>
    <property type="molecule type" value="Genomic_DNA"/>
</dbReference>
<proteinExistence type="inferred from homology"/>
<gene>
    <name evidence="3" type="ORF">BECKSD772F_GA0070984_11995</name>
</gene>
<evidence type="ECO:0008006" key="4">
    <source>
        <dbReference type="Google" id="ProtNLM"/>
    </source>
</evidence>
<dbReference type="SUPFAM" id="SSF56672">
    <property type="entry name" value="DNA/RNA polymerases"/>
    <property type="match status" value="1"/>
</dbReference>
<sequence>MPLKAQTMEGVSRAVISHDPMRPEDQSNLNPRLGPRGEAPRAGTGEAEARAALTCLERPAVAGPSMERIVARENLKKALDRVKRNKGAAGVDGMTVDDLPTYLKANWLTIRAQLLDGTYKPQAVRRVEIPKASGGVRLLGIPTVVDRFIQQAVLQVLHGEWDRTFSDASYGSGQAARRIRR</sequence>
<feature type="compositionally biased region" description="Low complexity" evidence="2">
    <location>
        <begin position="36"/>
        <end position="47"/>
    </location>
</feature>
<comment type="similarity">
    <text evidence="1">Belongs to the bacterial reverse transcriptase family.</text>
</comment>
<name>A0A450YTK7_9GAMM</name>
<organism evidence="3">
    <name type="scientific">Candidatus Kentrum sp. SD</name>
    <dbReference type="NCBI Taxonomy" id="2126332"/>
    <lineage>
        <taxon>Bacteria</taxon>
        <taxon>Pseudomonadati</taxon>
        <taxon>Pseudomonadota</taxon>
        <taxon>Gammaproteobacteria</taxon>
        <taxon>Candidatus Kentrum</taxon>
    </lineage>
</organism>
<reference evidence="3" key="1">
    <citation type="submission" date="2019-02" db="EMBL/GenBank/DDBJ databases">
        <authorList>
            <person name="Gruber-Vodicka R. H."/>
            <person name="Seah K. B. B."/>
        </authorList>
    </citation>
    <scope>NUCLEOTIDE SEQUENCE</scope>
    <source>
        <strain evidence="3">BECK_S1321</strain>
    </source>
</reference>
<protein>
    <recommendedName>
        <fullName evidence="4">Group II intron reverse transcriptase/maturase</fullName>
    </recommendedName>
</protein>
<evidence type="ECO:0000256" key="1">
    <source>
        <dbReference type="ARBA" id="ARBA00034120"/>
    </source>
</evidence>
<evidence type="ECO:0000313" key="3">
    <source>
        <dbReference type="EMBL" id="VFK44881.1"/>
    </source>
</evidence>
<feature type="region of interest" description="Disordered" evidence="2">
    <location>
        <begin position="1"/>
        <end position="47"/>
    </location>
</feature>
<dbReference type="InterPro" id="IPR043502">
    <property type="entry name" value="DNA/RNA_pol_sf"/>
</dbReference>
<dbReference type="InterPro" id="IPR051083">
    <property type="entry name" value="GrpII_Intron_Splice-Mob/Def"/>
</dbReference>